<comment type="catalytic activity">
    <reaction evidence="8">
        <text>Mo-molybdopterin + GTP + H(+) = Mo-molybdopterin guanine dinucleotide + diphosphate</text>
        <dbReference type="Rhea" id="RHEA:34243"/>
        <dbReference type="ChEBI" id="CHEBI:15378"/>
        <dbReference type="ChEBI" id="CHEBI:33019"/>
        <dbReference type="ChEBI" id="CHEBI:37565"/>
        <dbReference type="ChEBI" id="CHEBI:71302"/>
        <dbReference type="ChEBI" id="CHEBI:71310"/>
        <dbReference type="EC" id="2.7.7.77"/>
    </reaction>
</comment>
<dbReference type="InterPro" id="IPR029044">
    <property type="entry name" value="Nucleotide-diphossugar_trans"/>
</dbReference>
<dbReference type="GO" id="GO:0061603">
    <property type="term" value="F:molybdenum cofactor guanylyltransferase activity"/>
    <property type="evidence" value="ECO:0007669"/>
    <property type="project" value="UniProtKB-EC"/>
</dbReference>
<evidence type="ECO:0000256" key="4">
    <source>
        <dbReference type="ARBA" id="ARBA00022741"/>
    </source>
</evidence>
<comment type="cofactor">
    <cofactor evidence="8">
        <name>Mg(2+)</name>
        <dbReference type="ChEBI" id="CHEBI:18420"/>
    </cofactor>
</comment>
<gene>
    <name evidence="8" type="primary">mobA</name>
    <name evidence="10" type="ORF">SAMN05216550_10884</name>
</gene>
<dbReference type="GO" id="GO:0046872">
    <property type="term" value="F:metal ion binding"/>
    <property type="evidence" value="ECO:0007669"/>
    <property type="project" value="UniProtKB-KW"/>
</dbReference>
<sequence>MNAPLPFSSITGLVLAGGRGQRMGGADKGLQMLHGQPLAAHVLARLAPQVGALMISANRNRDTYAGLGAPWQARVIADTLADFPGPLAGLLAGLRAVSQNKAGADARTEAPIEWLLSAPCDSPWLPADLAVRLADAARAQGVPIATATTTDAAGEVSLHPVFALVHVSLADDLAAFLDAGERKVRAWYARHKAAEVAFADERAFYNINSFQELADLDRA</sequence>
<keyword evidence="6 8" id="KW-0342">GTP-binding</keyword>
<keyword evidence="2 8" id="KW-0808">Transferase</keyword>
<protein>
    <recommendedName>
        <fullName evidence="8">Molybdenum cofactor guanylyltransferase</fullName>
        <shortName evidence="8">MoCo guanylyltransferase</shortName>
        <ecNumber evidence="8">2.7.7.77</ecNumber>
    </recommendedName>
    <alternativeName>
        <fullName evidence="8">GTP:molybdopterin guanylyltransferase</fullName>
    </alternativeName>
    <alternativeName>
        <fullName evidence="8">Mo-MPT guanylyltransferase</fullName>
    </alternativeName>
    <alternativeName>
        <fullName evidence="8">Molybdopterin guanylyltransferase</fullName>
    </alternativeName>
    <alternativeName>
        <fullName evidence="8">Molybdopterin-guanine dinucleotide synthase</fullName>
        <shortName evidence="8">MGD synthase</shortName>
    </alternativeName>
</protein>
<keyword evidence="5 8" id="KW-0460">Magnesium</keyword>
<dbReference type="Gene3D" id="3.90.550.10">
    <property type="entry name" value="Spore Coat Polysaccharide Biosynthesis Protein SpsA, Chain A"/>
    <property type="match status" value="1"/>
</dbReference>
<comment type="function">
    <text evidence="8">Transfers a GMP moiety from GTP to Mo-molybdopterin (Mo-MPT) cofactor (Moco or molybdenum cofactor) to form Mo-molybdopterin guanine dinucleotide (Mo-MGD) cofactor.</text>
</comment>
<dbReference type="RefSeq" id="WP_074983850.1">
    <property type="nucleotide sequence ID" value="NZ_CADFGN010000003.1"/>
</dbReference>
<dbReference type="CDD" id="cd02503">
    <property type="entry name" value="MobA"/>
    <property type="match status" value="1"/>
</dbReference>
<dbReference type="AlphaFoldDB" id="A0AAQ1JUF8"/>
<evidence type="ECO:0000259" key="9">
    <source>
        <dbReference type="Pfam" id="PF12804"/>
    </source>
</evidence>
<feature type="binding site" evidence="8">
    <location>
        <position position="121"/>
    </location>
    <ligand>
        <name>Mg(2+)</name>
        <dbReference type="ChEBI" id="CHEBI:18420"/>
    </ligand>
</feature>
<dbReference type="PANTHER" id="PTHR19136:SF81">
    <property type="entry name" value="MOLYBDENUM COFACTOR GUANYLYLTRANSFERASE"/>
    <property type="match status" value="1"/>
</dbReference>
<dbReference type="EC" id="2.7.7.77" evidence="8"/>
<feature type="binding site" evidence="8">
    <location>
        <position position="78"/>
    </location>
    <ligand>
        <name>GTP</name>
        <dbReference type="ChEBI" id="CHEBI:37565"/>
    </ligand>
</feature>
<keyword evidence="4 8" id="KW-0547">Nucleotide-binding</keyword>
<keyword evidence="10" id="KW-0548">Nucleotidyltransferase</keyword>
<evidence type="ECO:0000256" key="1">
    <source>
        <dbReference type="ARBA" id="ARBA00022490"/>
    </source>
</evidence>
<dbReference type="HAMAP" id="MF_00316">
    <property type="entry name" value="MobA"/>
    <property type="match status" value="1"/>
</dbReference>
<dbReference type="GO" id="GO:0005525">
    <property type="term" value="F:GTP binding"/>
    <property type="evidence" value="ECO:0007669"/>
    <property type="project" value="UniProtKB-UniRule"/>
</dbReference>
<proteinExistence type="inferred from homology"/>
<accession>A0AAQ1JUF8</accession>
<dbReference type="PANTHER" id="PTHR19136">
    <property type="entry name" value="MOLYBDENUM COFACTOR GUANYLYLTRANSFERASE"/>
    <property type="match status" value="1"/>
</dbReference>
<dbReference type="NCBIfam" id="TIGR02665">
    <property type="entry name" value="molyb_mobA"/>
    <property type="match status" value="1"/>
</dbReference>
<feature type="binding site" evidence="8">
    <location>
        <position position="121"/>
    </location>
    <ligand>
        <name>GTP</name>
        <dbReference type="ChEBI" id="CHEBI:37565"/>
    </ligand>
</feature>
<dbReference type="GO" id="GO:1902758">
    <property type="term" value="P:bis(molybdopterin guanine dinucleotide)molybdenum biosynthetic process"/>
    <property type="evidence" value="ECO:0007669"/>
    <property type="project" value="TreeGrafter"/>
</dbReference>
<comment type="caution">
    <text evidence="10">The sequence shown here is derived from an EMBL/GenBank/DDBJ whole genome shotgun (WGS) entry which is preliminary data.</text>
</comment>
<comment type="caution">
    <text evidence="8">Lacks conserved residue(s) required for the propagation of feature annotation.</text>
</comment>
<dbReference type="SUPFAM" id="SSF53448">
    <property type="entry name" value="Nucleotide-diphospho-sugar transferases"/>
    <property type="match status" value="1"/>
</dbReference>
<evidence type="ECO:0000313" key="11">
    <source>
        <dbReference type="Proteomes" id="UP000183529"/>
    </source>
</evidence>
<dbReference type="Pfam" id="PF12804">
    <property type="entry name" value="NTP_transf_3"/>
    <property type="match status" value="1"/>
</dbReference>
<evidence type="ECO:0000256" key="2">
    <source>
        <dbReference type="ARBA" id="ARBA00022679"/>
    </source>
</evidence>
<comment type="subcellular location">
    <subcellularLocation>
        <location evidence="8">Cytoplasm</location>
    </subcellularLocation>
</comment>
<keyword evidence="1 8" id="KW-0963">Cytoplasm</keyword>
<feature type="binding site" evidence="8">
    <location>
        <position position="28"/>
    </location>
    <ligand>
        <name>GTP</name>
        <dbReference type="ChEBI" id="CHEBI:37565"/>
    </ligand>
</feature>
<dbReference type="GO" id="GO:0005737">
    <property type="term" value="C:cytoplasm"/>
    <property type="evidence" value="ECO:0007669"/>
    <property type="project" value="UniProtKB-SubCell"/>
</dbReference>
<comment type="domain">
    <text evidence="8">The N-terminal domain determines nucleotide recognition and specific binding, while the C-terminal domain determines the specific binding to the target protein.</text>
</comment>
<organism evidence="10 11">
    <name type="scientific">Paraburkholderia tropica</name>
    <dbReference type="NCBI Taxonomy" id="92647"/>
    <lineage>
        <taxon>Bacteria</taxon>
        <taxon>Pseudomonadati</taxon>
        <taxon>Pseudomonadota</taxon>
        <taxon>Betaproteobacteria</taxon>
        <taxon>Burkholderiales</taxon>
        <taxon>Burkholderiaceae</taxon>
        <taxon>Paraburkholderia</taxon>
    </lineage>
</organism>
<evidence type="ECO:0000256" key="7">
    <source>
        <dbReference type="ARBA" id="ARBA00023150"/>
    </source>
</evidence>
<evidence type="ECO:0000313" key="10">
    <source>
        <dbReference type="EMBL" id="SEJ75568.1"/>
    </source>
</evidence>
<evidence type="ECO:0000256" key="6">
    <source>
        <dbReference type="ARBA" id="ARBA00023134"/>
    </source>
</evidence>
<feature type="domain" description="MobA-like NTP transferase" evidence="9">
    <location>
        <begin position="12"/>
        <end position="191"/>
    </location>
</feature>
<dbReference type="EMBL" id="FNZM01000008">
    <property type="protein sequence ID" value="SEJ75568.1"/>
    <property type="molecule type" value="Genomic_DNA"/>
</dbReference>
<reference evidence="10 11" key="1">
    <citation type="submission" date="2016-10" db="EMBL/GenBank/DDBJ databases">
        <authorList>
            <person name="Varghese N."/>
            <person name="Submissions S."/>
        </authorList>
    </citation>
    <scope>NUCLEOTIDE SEQUENCE [LARGE SCALE GENOMIC DNA]</scope>
    <source>
        <strain evidence="10 11">LMG 22274</strain>
    </source>
</reference>
<comment type="subunit">
    <text evidence="8">Monomer.</text>
</comment>
<name>A0AAQ1JUF8_9BURK</name>
<keyword evidence="3 8" id="KW-0479">Metal-binding</keyword>
<dbReference type="InterPro" id="IPR013482">
    <property type="entry name" value="Molybde_CF_guanTrfase"/>
</dbReference>
<comment type="similarity">
    <text evidence="8">Belongs to the MobA family.</text>
</comment>
<dbReference type="Proteomes" id="UP000183529">
    <property type="component" value="Unassembled WGS sequence"/>
</dbReference>
<dbReference type="InterPro" id="IPR025877">
    <property type="entry name" value="MobA-like_NTP_Trfase"/>
</dbReference>
<keyword evidence="7 8" id="KW-0501">Molybdenum cofactor biosynthesis</keyword>
<evidence type="ECO:0000256" key="8">
    <source>
        <dbReference type="HAMAP-Rule" id="MF_00316"/>
    </source>
</evidence>
<feature type="binding site" evidence="8">
    <location>
        <begin position="15"/>
        <end position="17"/>
    </location>
    <ligand>
        <name>GTP</name>
        <dbReference type="ChEBI" id="CHEBI:37565"/>
    </ligand>
</feature>
<evidence type="ECO:0000256" key="5">
    <source>
        <dbReference type="ARBA" id="ARBA00022842"/>
    </source>
</evidence>
<evidence type="ECO:0000256" key="3">
    <source>
        <dbReference type="ARBA" id="ARBA00022723"/>
    </source>
</evidence>